<dbReference type="Gene3D" id="3.30.420.380">
    <property type="match status" value="1"/>
</dbReference>
<dbReference type="PANTHER" id="PTHR32432:SF3">
    <property type="entry name" value="ETHANOLAMINE UTILIZATION PROTEIN EUTJ"/>
    <property type="match status" value="1"/>
</dbReference>
<dbReference type="AlphaFoldDB" id="A0A4V1D983"/>
<organism evidence="1 2">
    <name type="scientific">Hydrocarboniclastica marina</name>
    <dbReference type="NCBI Taxonomy" id="2259620"/>
    <lineage>
        <taxon>Bacteria</taxon>
        <taxon>Pseudomonadati</taxon>
        <taxon>Pseudomonadota</taxon>
        <taxon>Gammaproteobacteria</taxon>
        <taxon>Alteromonadales</taxon>
        <taxon>Alteromonadaceae</taxon>
        <taxon>Hydrocarboniclastica</taxon>
    </lineage>
</organism>
<keyword evidence="2" id="KW-1185">Reference proteome</keyword>
<name>A0A4V1D983_9ALTE</name>
<gene>
    <name evidence="1" type="ORF">soil367_02990</name>
</gene>
<accession>A0A4V1D983</accession>
<dbReference type="OrthoDB" id="5296002at2"/>
<dbReference type="KEGG" id="hmi:soil367_02990"/>
<dbReference type="Proteomes" id="UP000298049">
    <property type="component" value="Chromosome"/>
</dbReference>
<dbReference type="SUPFAM" id="SSF53067">
    <property type="entry name" value="Actin-like ATPase domain"/>
    <property type="match status" value="1"/>
</dbReference>
<sequence length="277" mass="30277">MAWALCAPGRPWQAGFDECTPAQRELTLKLRAQHSSLARCQVRAVLPLDQYQVFSIERPPVEADELAAAVRWKLKDLLDFPVEDAAVDVFEFPIDASRAQGALVSVVVARKTVVRDIAALLTEVGLELSAVDIAELAMRSLLEGCRIDQPSVALVYLRRQYGHIVVCQDDTLYLSRRLDVGTHQLEAAASQEQAVMNLGLEIQRSLDYYESQLRQVPPRRVHIAGHSESLPLGAMLANSLAAEVVPLELGGVFGVEGLDSRALYAIGTGRLGAGNRI</sequence>
<dbReference type="EMBL" id="CP031093">
    <property type="protein sequence ID" value="QCF27790.1"/>
    <property type="molecule type" value="Genomic_DNA"/>
</dbReference>
<protein>
    <submittedName>
        <fullName evidence="1">Biogenesis protein MshI</fullName>
    </submittedName>
</protein>
<dbReference type="InterPro" id="IPR043129">
    <property type="entry name" value="ATPase_NBD"/>
</dbReference>
<dbReference type="InterPro" id="IPR050696">
    <property type="entry name" value="FtsA/MreB"/>
</dbReference>
<evidence type="ECO:0000313" key="2">
    <source>
        <dbReference type="Proteomes" id="UP000298049"/>
    </source>
</evidence>
<proteinExistence type="predicted"/>
<dbReference type="PANTHER" id="PTHR32432">
    <property type="entry name" value="CELL DIVISION PROTEIN FTSA-RELATED"/>
    <property type="match status" value="1"/>
</dbReference>
<reference evidence="1 2" key="1">
    <citation type="submission" date="2018-07" db="EMBL/GenBank/DDBJ databases">
        <title>Marsedoiliclastica nanhaica gen. nov. sp. nov., a novel marine hydrocarbonoclastic bacterium isolated from an in-situ enriched hydrocarbon-degrading consortium in deep-sea sediment.</title>
        <authorList>
            <person name="Dong C."/>
            <person name="Ma T."/>
            <person name="Liu R."/>
            <person name="Shao Z."/>
        </authorList>
    </citation>
    <scope>NUCLEOTIDE SEQUENCE [LARGE SCALE GENOMIC DNA]</scope>
    <source>
        <strain evidence="2">soil36-7</strain>
    </source>
</reference>
<evidence type="ECO:0000313" key="1">
    <source>
        <dbReference type="EMBL" id="QCF27790.1"/>
    </source>
</evidence>